<dbReference type="InterPro" id="IPR009922">
    <property type="entry name" value="DUF1457"/>
</dbReference>
<reference evidence="2 3" key="1">
    <citation type="submission" date="2018-05" db="EMBL/GenBank/DDBJ databases">
        <title>Pararhodobacter marina sp. nov., isolated from deep-sea water of the Indian Ocean.</title>
        <authorList>
            <person name="Lai Q.Sr."/>
            <person name="Liu X."/>
            <person name="Shao Z."/>
        </authorList>
    </citation>
    <scope>NUCLEOTIDE SEQUENCE [LARGE SCALE GENOMIC DNA]</scope>
    <source>
        <strain evidence="2 3">CIC4N-9</strain>
    </source>
</reference>
<dbReference type="RefSeq" id="WP_109532171.1">
    <property type="nucleotide sequence ID" value="NZ_CAXPUO010000037.1"/>
</dbReference>
<sequence length="233" mass="24646">MSDRPSGSGSERAPQPGAPVIALPRSGRSEAPDFPAARHVQDHWNALRGARLCPERAEIDPKPLAHCLDVMFIAELVAPSVARLRLTGQQLSDLLGMDPRGMPLSVFLTAEARDELGGALEQVAKGARAVLPLRSDTGLRQPALDGVLVLLPLTDTKGQITRILGVLETRGPAGRAPRRFRLTAPVQTARDTGPALVTGKVTPPQRPAAVAPGRPLARPAAPPRFRVIQGGKA</sequence>
<dbReference type="Proteomes" id="UP000244940">
    <property type="component" value="Unassembled WGS sequence"/>
</dbReference>
<evidence type="ECO:0000313" key="3">
    <source>
        <dbReference type="Proteomes" id="UP000244940"/>
    </source>
</evidence>
<feature type="region of interest" description="Disordered" evidence="1">
    <location>
        <begin position="1"/>
        <end position="33"/>
    </location>
</feature>
<dbReference type="Pfam" id="PF07310">
    <property type="entry name" value="PAS_5"/>
    <property type="match status" value="1"/>
</dbReference>
<gene>
    <name evidence="2" type="ORF">C4N9_04930</name>
</gene>
<comment type="caution">
    <text evidence="2">The sequence shown here is derived from an EMBL/GenBank/DDBJ whole genome shotgun (WGS) entry which is preliminary data.</text>
</comment>
<feature type="region of interest" description="Disordered" evidence="1">
    <location>
        <begin position="201"/>
        <end position="223"/>
    </location>
</feature>
<dbReference type="OrthoDB" id="8478628at2"/>
<dbReference type="GeneID" id="94364223"/>
<evidence type="ECO:0000313" key="2">
    <source>
        <dbReference type="EMBL" id="PWE31093.1"/>
    </source>
</evidence>
<accession>A0A2U2CGS5</accession>
<evidence type="ECO:0000256" key="1">
    <source>
        <dbReference type="SAM" id="MobiDB-lite"/>
    </source>
</evidence>
<proteinExistence type="predicted"/>
<keyword evidence="3" id="KW-1185">Reference proteome</keyword>
<dbReference type="EMBL" id="QEYD01000002">
    <property type="protein sequence ID" value="PWE31093.1"/>
    <property type="molecule type" value="Genomic_DNA"/>
</dbReference>
<organism evidence="2 3">
    <name type="scientific">Pararhodobacter marinus</name>
    <dbReference type="NCBI Taxonomy" id="2184063"/>
    <lineage>
        <taxon>Bacteria</taxon>
        <taxon>Pseudomonadati</taxon>
        <taxon>Pseudomonadota</taxon>
        <taxon>Alphaproteobacteria</taxon>
        <taxon>Rhodobacterales</taxon>
        <taxon>Paracoccaceae</taxon>
        <taxon>Pararhodobacter</taxon>
    </lineage>
</organism>
<dbReference type="AlphaFoldDB" id="A0A2U2CGS5"/>
<protein>
    <recommendedName>
        <fullName evidence="4">PAS domain-containing protein</fullName>
    </recommendedName>
</protein>
<evidence type="ECO:0008006" key="4">
    <source>
        <dbReference type="Google" id="ProtNLM"/>
    </source>
</evidence>
<feature type="compositionally biased region" description="Low complexity" evidence="1">
    <location>
        <begin position="207"/>
        <end position="223"/>
    </location>
</feature>
<name>A0A2U2CGS5_9RHOB</name>